<gene>
    <name evidence="1" type="ORF">M9Y10_016785</name>
</gene>
<reference evidence="1 2" key="1">
    <citation type="submission" date="2024-04" db="EMBL/GenBank/DDBJ databases">
        <title>Tritrichomonas musculus Genome.</title>
        <authorList>
            <person name="Alves-Ferreira E."/>
            <person name="Grigg M."/>
            <person name="Lorenzi H."/>
            <person name="Galac M."/>
        </authorList>
    </citation>
    <scope>NUCLEOTIDE SEQUENCE [LARGE SCALE GENOMIC DNA]</scope>
    <source>
        <strain evidence="1 2">EAF2021</strain>
    </source>
</reference>
<name>A0ABR2HXJ2_9EUKA</name>
<dbReference type="EMBL" id="JAPFFF010000021">
    <property type="protein sequence ID" value="KAK8854226.1"/>
    <property type="molecule type" value="Genomic_DNA"/>
</dbReference>
<accession>A0ABR2HXJ2</accession>
<proteinExistence type="predicted"/>
<evidence type="ECO:0000313" key="2">
    <source>
        <dbReference type="Proteomes" id="UP001470230"/>
    </source>
</evidence>
<dbReference type="Proteomes" id="UP001470230">
    <property type="component" value="Unassembled WGS sequence"/>
</dbReference>
<sequence length="96" mass="11119">MTNSTEIESDYSKEGCQTNSNESIEFHDIPIVDAISKTKVKPMVLIENSKKHCCSICTFQHKTEQCHFYDEMINYLKKTKSNIKIKKEDIVPYVVV</sequence>
<keyword evidence="2" id="KW-1185">Reference proteome</keyword>
<organism evidence="1 2">
    <name type="scientific">Tritrichomonas musculus</name>
    <dbReference type="NCBI Taxonomy" id="1915356"/>
    <lineage>
        <taxon>Eukaryota</taxon>
        <taxon>Metamonada</taxon>
        <taxon>Parabasalia</taxon>
        <taxon>Tritrichomonadida</taxon>
        <taxon>Tritrichomonadidae</taxon>
        <taxon>Tritrichomonas</taxon>
    </lineage>
</organism>
<evidence type="ECO:0000313" key="1">
    <source>
        <dbReference type="EMBL" id="KAK8854226.1"/>
    </source>
</evidence>
<comment type="caution">
    <text evidence="1">The sequence shown here is derived from an EMBL/GenBank/DDBJ whole genome shotgun (WGS) entry which is preliminary data.</text>
</comment>
<protein>
    <submittedName>
        <fullName evidence="1">Uncharacterized protein</fullName>
    </submittedName>
</protein>